<organism evidence="1 2">
    <name type="scientific">Volvox africanus</name>
    <dbReference type="NCBI Taxonomy" id="51714"/>
    <lineage>
        <taxon>Eukaryota</taxon>
        <taxon>Viridiplantae</taxon>
        <taxon>Chlorophyta</taxon>
        <taxon>core chlorophytes</taxon>
        <taxon>Chlorophyceae</taxon>
        <taxon>CS clade</taxon>
        <taxon>Chlamydomonadales</taxon>
        <taxon>Volvocaceae</taxon>
        <taxon>Volvox</taxon>
    </lineage>
</organism>
<evidence type="ECO:0000313" key="1">
    <source>
        <dbReference type="EMBL" id="GIL59845.1"/>
    </source>
</evidence>
<comment type="caution">
    <text evidence="1">The sequence shown here is derived from an EMBL/GenBank/DDBJ whole genome shotgun (WGS) entry which is preliminary data.</text>
</comment>
<gene>
    <name evidence="1" type="ORF">Vafri_14556</name>
</gene>
<evidence type="ECO:0000313" key="2">
    <source>
        <dbReference type="Proteomes" id="UP000747399"/>
    </source>
</evidence>
<keyword evidence="2" id="KW-1185">Reference proteome</keyword>
<dbReference type="AlphaFoldDB" id="A0A8J4BEB4"/>
<dbReference type="EMBL" id="BNCO01000036">
    <property type="protein sequence ID" value="GIL59845.1"/>
    <property type="molecule type" value="Genomic_DNA"/>
</dbReference>
<protein>
    <submittedName>
        <fullName evidence="1">Uncharacterized protein</fullName>
    </submittedName>
</protein>
<sequence>MIPRAGLLAMSGNNQILRDRGYRHHVIVPQYQIKPKAQSFSVTLMPSRGPTQWSSRARAPSMRGMNALGISPGLVIEDDHGDDDDGRPEPSVVVEESQKENIGSVKIDTKFFVDMKIRNPGFIRIRNKTERQLLVHYRSLPVERKLKEADFQSGISPTDPKFAFKVLMAEFKKDTTYSSCTIPPFVRAAKAKYPYKDLYADGPILVTIQEYDGKEALDAFHCVHLRVVPGQRLTIINGNTVTAAALTAPPEM</sequence>
<name>A0A8J4BEB4_9CHLO</name>
<reference evidence="1" key="1">
    <citation type="journal article" date="2021" name="Proc. Natl. Acad. Sci. U.S.A.">
        <title>Three genomes in the algal genus Volvox reveal the fate of a haploid sex-determining region after a transition to homothallism.</title>
        <authorList>
            <person name="Yamamoto K."/>
            <person name="Hamaji T."/>
            <person name="Kawai-Toyooka H."/>
            <person name="Matsuzaki R."/>
            <person name="Takahashi F."/>
            <person name="Nishimura Y."/>
            <person name="Kawachi M."/>
            <person name="Noguchi H."/>
            <person name="Minakuchi Y."/>
            <person name="Umen J.G."/>
            <person name="Toyoda A."/>
            <person name="Nozaki H."/>
        </authorList>
    </citation>
    <scope>NUCLEOTIDE SEQUENCE</scope>
    <source>
        <strain evidence="1">NIES-3780</strain>
    </source>
</reference>
<accession>A0A8J4BEB4</accession>
<proteinExistence type="predicted"/>
<dbReference type="Proteomes" id="UP000747399">
    <property type="component" value="Unassembled WGS sequence"/>
</dbReference>